<evidence type="ECO:0000256" key="2">
    <source>
        <dbReference type="SAM" id="Phobius"/>
    </source>
</evidence>
<dbReference type="EMBL" id="AGWL01000005">
    <property type="protein sequence ID" value="EKU95114.1"/>
    <property type="molecule type" value="Genomic_DNA"/>
</dbReference>
<protein>
    <submittedName>
        <fullName evidence="3">Uncharacterized protein</fullName>
    </submittedName>
</protein>
<evidence type="ECO:0000313" key="4">
    <source>
        <dbReference type="Proteomes" id="UP000009888"/>
    </source>
</evidence>
<dbReference type="Proteomes" id="UP000009888">
    <property type="component" value="Unassembled WGS sequence"/>
</dbReference>
<keyword evidence="2" id="KW-0812">Transmembrane</keyword>
<sequence>MQEDHNEEGVGEGWISGYGWHTDPSSGKSYWGPPPSPEGRGRSMHWSMIIIMVLFGIVCLTLIIRMFGGFSNNDPGPESTGNQQASVILPLGPAGAAPGSLEL</sequence>
<accession>K9ECX3</accession>
<keyword evidence="4" id="KW-1185">Reference proteome</keyword>
<feature type="region of interest" description="Disordered" evidence="1">
    <location>
        <begin position="1"/>
        <end position="20"/>
    </location>
</feature>
<dbReference type="RefSeq" id="WP_007001081.1">
    <property type="nucleotide sequence ID" value="NZ_JH992955.1"/>
</dbReference>
<evidence type="ECO:0000313" key="3">
    <source>
        <dbReference type="EMBL" id="EKU95114.1"/>
    </source>
</evidence>
<reference evidence="3 4" key="1">
    <citation type="submission" date="2012-09" db="EMBL/GenBank/DDBJ databases">
        <title>The Genome Sequence of Actinobaculum massiliae ACS-171-V-COL2.</title>
        <authorList>
            <consortium name="The Broad Institute Genome Sequencing Platform"/>
            <person name="Earl A."/>
            <person name="Ward D."/>
            <person name="Feldgarden M."/>
            <person name="Gevers D."/>
            <person name="Saerens B."/>
            <person name="Vaneechoutte M."/>
            <person name="Walker B."/>
            <person name="Young S.K."/>
            <person name="Zeng Q."/>
            <person name="Gargeya S."/>
            <person name="Fitzgerald M."/>
            <person name="Haas B."/>
            <person name="Abouelleil A."/>
            <person name="Alvarado L."/>
            <person name="Arachchi H.M."/>
            <person name="Berlin A."/>
            <person name="Chapman S.B."/>
            <person name="Goldberg J."/>
            <person name="Griggs A."/>
            <person name="Gujja S."/>
            <person name="Hansen M."/>
            <person name="Howarth C."/>
            <person name="Imamovic A."/>
            <person name="Larimer J."/>
            <person name="McCowen C."/>
            <person name="Montmayeur A."/>
            <person name="Murphy C."/>
            <person name="Neiman D."/>
            <person name="Pearson M."/>
            <person name="Priest M."/>
            <person name="Roberts A."/>
            <person name="Saif S."/>
            <person name="Shea T."/>
            <person name="Sisk P."/>
            <person name="Sykes S."/>
            <person name="Wortman J."/>
            <person name="Nusbaum C."/>
            <person name="Birren B."/>
        </authorList>
    </citation>
    <scope>NUCLEOTIDE SEQUENCE [LARGE SCALE GENOMIC DNA]</scope>
    <source>
        <strain evidence="4">ACS-171-V-Col2</strain>
    </source>
</reference>
<dbReference type="PATRIC" id="fig|883066.3.peg.913"/>
<keyword evidence="2" id="KW-0472">Membrane</keyword>
<feature type="compositionally biased region" description="Acidic residues" evidence="1">
    <location>
        <begin position="1"/>
        <end position="10"/>
    </location>
</feature>
<gene>
    <name evidence="3" type="ORF">HMPREF9233_00875</name>
</gene>
<proteinExistence type="predicted"/>
<organism evidence="3 4">
    <name type="scientific">Actinobaculum massiliense ACS-171-V-Col2</name>
    <dbReference type="NCBI Taxonomy" id="883066"/>
    <lineage>
        <taxon>Bacteria</taxon>
        <taxon>Bacillati</taxon>
        <taxon>Actinomycetota</taxon>
        <taxon>Actinomycetes</taxon>
        <taxon>Actinomycetales</taxon>
        <taxon>Actinomycetaceae</taxon>
        <taxon>Actinobaculum</taxon>
    </lineage>
</organism>
<dbReference type="AlphaFoldDB" id="K9ECX3"/>
<keyword evidence="2" id="KW-1133">Transmembrane helix</keyword>
<feature type="transmembrane region" description="Helical" evidence="2">
    <location>
        <begin position="44"/>
        <end position="64"/>
    </location>
</feature>
<dbReference type="HOGENOM" id="CLU_2257686_0_0_11"/>
<name>K9ECX3_9ACTO</name>
<evidence type="ECO:0000256" key="1">
    <source>
        <dbReference type="SAM" id="MobiDB-lite"/>
    </source>
</evidence>
<comment type="caution">
    <text evidence="3">The sequence shown here is derived from an EMBL/GenBank/DDBJ whole genome shotgun (WGS) entry which is preliminary data.</text>
</comment>